<proteinExistence type="predicted"/>
<dbReference type="Proteomes" id="UP000218267">
    <property type="component" value="Chromosome"/>
</dbReference>
<keyword evidence="2" id="KW-1185">Reference proteome</keyword>
<protein>
    <submittedName>
        <fullName evidence="1">Uncharacterized protein</fullName>
    </submittedName>
</protein>
<dbReference type="OrthoDB" id="1491713at2"/>
<sequence>MKKLLFIIVLLSFYGFRSGTENRVYEGIAMDKNSLEFIYKEVHQEIFIKGKHLETRTSFVGENGSEFAYRELDFRNSFQKPNYLLMDERSGLLEEVIHVGANQFEIRYRKNSNSKLKEKSLYVPEPAVVDGGFNYYIKSNWNKIIAEEKLVFNFLSVAFQDYFTFRIYKVDEQTSDPNIVLLRMECQSLLLRVLMNPIYVHYDLKTKRISKYEGISNIRDHEGHSYKALLNYPELGP</sequence>
<dbReference type="KEGG" id="mbas:ALGA_2556"/>
<reference evidence="1 2" key="1">
    <citation type="journal article" date="2018" name="Mar. Genomics">
        <title>Complete genome sequence of Marinifilaceae bacterium strain SPP2, isolated from the Antarctic marine sediment.</title>
        <authorList>
            <person name="Watanabe M."/>
            <person name="Kojima H."/>
            <person name="Fukui M."/>
        </authorList>
    </citation>
    <scope>NUCLEOTIDE SEQUENCE [LARGE SCALE GENOMIC DNA]</scope>
    <source>
        <strain evidence="1 2">SPP2</strain>
    </source>
</reference>
<evidence type="ECO:0000313" key="2">
    <source>
        <dbReference type="Proteomes" id="UP000218267"/>
    </source>
</evidence>
<evidence type="ECO:0000313" key="1">
    <source>
        <dbReference type="EMBL" id="BAX80878.1"/>
    </source>
</evidence>
<gene>
    <name evidence="1" type="ORF">ALGA_2556</name>
</gene>
<accession>A0A1Y1CKD9</accession>
<name>A0A1Y1CKD9_9BACT</name>
<dbReference type="AlphaFoldDB" id="A0A1Y1CKD9"/>
<reference evidence="2" key="2">
    <citation type="journal article" date="2020" name="Antonie Van Leeuwenhoek">
        <title>Labilibaculum antarcticum sp. nov., a novel facultative anaerobic, psychrotorelant bacterium isolated from marine sediment of Antarctica.</title>
        <authorList>
            <person name="Watanabe M."/>
            <person name="Kojima H."/>
            <person name="Fukui M."/>
        </authorList>
    </citation>
    <scope>NUCLEOTIDE SEQUENCE [LARGE SCALE GENOMIC DNA]</scope>
    <source>
        <strain evidence="2">SPP2</strain>
    </source>
</reference>
<dbReference type="EMBL" id="AP018042">
    <property type="protein sequence ID" value="BAX80878.1"/>
    <property type="molecule type" value="Genomic_DNA"/>
</dbReference>
<organism evidence="1 2">
    <name type="scientific">Labilibaculum antarcticum</name>
    <dbReference type="NCBI Taxonomy" id="1717717"/>
    <lineage>
        <taxon>Bacteria</taxon>
        <taxon>Pseudomonadati</taxon>
        <taxon>Bacteroidota</taxon>
        <taxon>Bacteroidia</taxon>
        <taxon>Marinilabiliales</taxon>
        <taxon>Marinifilaceae</taxon>
        <taxon>Labilibaculum</taxon>
    </lineage>
</organism>
<dbReference type="RefSeq" id="WP_096429716.1">
    <property type="nucleotide sequence ID" value="NZ_AP018042.1"/>
</dbReference>